<feature type="region of interest" description="Disordered" evidence="1">
    <location>
        <begin position="166"/>
        <end position="219"/>
    </location>
</feature>
<sequence length="219" mass="24468">MKHPKKLFSDRFLRGDFAGDEKTVCTLSSAAAHERPGVGPRKTRSATHANVYCSKSCRKFWLSMNLEAVEPLDRRPPSPSPHLPRLHCAISLEAAGRSKHVDWQLKTAMIWRINSVNPTPVLQGSISRASFCDQLTAYRKFLEPLSKLGNSRVIIKLHKAHRMAIRGDGGSSKWRPPSKCQMGDGGSSKWRPPSKTPMGDGGSSKWRPPSKRQMAWEDN</sequence>
<gene>
    <name evidence="2" type="ORF">PHYPADRAFT_173587</name>
</gene>
<proteinExistence type="predicted"/>
<evidence type="ECO:0000313" key="2">
    <source>
        <dbReference type="EMBL" id="EDQ49505.1"/>
    </source>
</evidence>
<dbReference type="HOGENOM" id="CLU_3000005_0_0_1"/>
<organism>
    <name type="scientific">Physcomitrium patens</name>
    <name type="common">Spreading-leaved earth moss</name>
    <name type="synonym">Physcomitrella patens</name>
    <dbReference type="NCBI Taxonomy" id="3218"/>
    <lineage>
        <taxon>Eukaryota</taxon>
        <taxon>Viridiplantae</taxon>
        <taxon>Streptophyta</taxon>
        <taxon>Embryophyta</taxon>
        <taxon>Bryophyta</taxon>
        <taxon>Bryophytina</taxon>
        <taxon>Bryopsida</taxon>
        <taxon>Funariidae</taxon>
        <taxon>Funariales</taxon>
        <taxon>Funariaceae</taxon>
        <taxon>Physcomitrium</taxon>
    </lineage>
</organism>
<reference evidence="2" key="1">
    <citation type="journal article" date="2008" name="Science">
        <title>The Physcomitrella genome reveals evolutionary insights into the conquest of land by plants.</title>
        <authorList>
            <person name="Rensing S."/>
            <person name="Lang D."/>
            <person name="Zimmer A."/>
            <person name="Terry A."/>
            <person name="Salamov A."/>
            <person name="Shapiro H."/>
            <person name="Nishiyama T."/>
            <person name="Perroud P.-F."/>
            <person name="Lindquist E."/>
            <person name="Kamisugi Y."/>
            <person name="Tanahashi T."/>
            <person name="Sakakibara K."/>
            <person name="Fujita T."/>
            <person name="Oishi K."/>
            <person name="Shin-I T."/>
            <person name="Kuroki Y."/>
            <person name="Toyoda A."/>
            <person name="Suzuki Y."/>
            <person name="Hashimoto A."/>
            <person name="Yamaguchi K."/>
            <person name="Sugano A."/>
            <person name="Kohara Y."/>
            <person name="Fujiyama A."/>
            <person name="Anterola A."/>
            <person name="Aoki S."/>
            <person name="Ashton N."/>
            <person name="Barbazuk W.B."/>
            <person name="Barker E."/>
            <person name="Bennetzen J."/>
            <person name="Bezanilla M."/>
            <person name="Blankenship R."/>
            <person name="Cho S.H."/>
            <person name="Dutcher S."/>
            <person name="Estelle M."/>
            <person name="Fawcett J.A."/>
            <person name="Gundlach H."/>
            <person name="Hanada K."/>
            <person name="Heyl A."/>
            <person name="Hicks K.A."/>
            <person name="Hugh J."/>
            <person name="Lohr M."/>
            <person name="Mayer K."/>
            <person name="Melkozernov A."/>
            <person name="Murata T."/>
            <person name="Nelson D."/>
            <person name="Pils B."/>
            <person name="Prigge M."/>
            <person name="Reiss B."/>
            <person name="Renner T."/>
            <person name="Rombauts S."/>
            <person name="Rushton P."/>
            <person name="Sanderfoot A."/>
            <person name="Schween G."/>
            <person name="Shiu S.-H."/>
            <person name="Stueber K."/>
            <person name="Theodoulou F.L."/>
            <person name="Tu H."/>
            <person name="Van de Peer Y."/>
            <person name="Verrier P.J."/>
            <person name="Waters E."/>
            <person name="Wood A."/>
            <person name="Yang L."/>
            <person name="Cove D."/>
            <person name="Cuming A."/>
            <person name="Hasebe M."/>
            <person name="Lucas S."/>
            <person name="Mishler D.B."/>
            <person name="Reski R."/>
            <person name="Grigoriev I."/>
            <person name="Quatrano R.S."/>
            <person name="Boore J.L."/>
        </authorList>
    </citation>
    <scope>NUCLEOTIDE SEQUENCE [LARGE SCALE GENOMIC DNA]</scope>
</reference>
<protein>
    <submittedName>
        <fullName evidence="2">Predicted protein</fullName>
    </submittedName>
</protein>
<dbReference type="EMBL" id="DS545377">
    <property type="protein sequence ID" value="EDQ49505.1"/>
    <property type="molecule type" value="Genomic_DNA"/>
</dbReference>
<dbReference type="AlphaFoldDB" id="A9U494"/>
<accession>A9U494</accession>
<name>A9U494_PHYPA</name>
<evidence type="ECO:0000256" key="1">
    <source>
        <dbReference type="SAM" id="MobiDB-lite"/>
    </source>
</evidence>